<dbReference type="AlphaFoldDB" id="A0A0C9YK62"/>
<evidence type="ECO:0000256" key="2">
    <source>
        <dbReference type="SAM" id="MobiDB-lite"/>
    </source>
</evidence>
<evidence type="ECO:0000256" key="1">
    <source>
        <dbReference type="SAM" id="Coils"/>
    </source>
</evidence>
<sequence length="158" mass="17996">MSEDDVGTTKVIGRQKVWAHIKWAEEAWELAMLAGIEMGSMLIWQVKKQLPKAVRKQLDDEYADWDKFIKAVKDLNTAKLKQEKEDIEERKRSEEARDQKLLQRMEAAKWATTADLTAQLQRLTIRQVATSQSIPGPEGIPGSTHSMDGEAWGHSTNH</sequence>
<dbReference type="EMBL" id="KN834441">
    <property type="protein sequence ID" value="KIK10762.1"/>
    <property type="molecule type" value="Genomic_DNA"/>
</dbReference>
<organism evidence="3 4">
    <name type="scientific">Pisolithus microcarpus 441</name>
    <dbReference type="NCBI Taxonomy" id="765257"/>
    <lineage>
        <taxon>Eukaryota</taxon>
        <taxon>Fungi</taxon>
        <taxon>Dikarya</taxon>
        <taxon>Basidiomycota</taxon>
        <taxon>Agaricomycotina</taxon>
        <taxon>Agaricomycetes</taxon>
        <taxon>Agaricomycetidae</taxon>
        <taxon>Boletales</taxon>
        <taxon>Sclerodermatineae</taxon>
        <taxon>Pisolithaceae</taxon>
        <taxon>Pisolithus</taxon>
    </lineage>
</organism>
<keyword evidence="1" id="KW-0175">Coiled coil</keyword>
<name>A0A0C9YK62_9AGAM</name>
<gene>
    <name evidence="3" type="ORF">PISMIDRAFT_20123</name>
</gene>
<reference evidence="4" key="2">
    <citation type="submission" date="2015-01" db="EMBL/GenBank/DDBJ databases">
        <title>Evolutionary Origins and Diversification of the Mycorrhizal Mutualists.</title>
        <authorList>
            <consortium name="DOE Joint Genome Institute"/>
            <consortium name="Mycorrhizal Genomics Consortium"/>
            <person name="Kohler A."/>
            <person name="Kuo A."/>
            <person name="Nagy L.G."/>
            <person name="Floudas D."/>
            <person name="Copeland A."/>
            <person name="Barry K.W."/>
            <person name="Cichocki N."/>
            <person name="Veneault-Fourrey C."/>
            <person name="LaButti K."/>
            <person name="Lindquist E.A."/>
            <person name="Lipzen A."/>
            <person name="Lundell T."/>
            <person name="Morin E."/>
            <person name="Murat C."/>
            <person name="Riley R."/>
            <person name="Ohm R."/>
            <person name="Sun H."/>
            <person name="Tunlid A."/>
            <person name="Henrissat B."/>
            <person name="Grigoriev I.V."/>
            <person name="Hibbett D.S."/>
            <person name="Martin F."/>
        </authorList>
    </citation>
    <scope>NUCLEOTIDE SEQUENCE [LARGE SCALE GENOMIC DNA]</scope>
    <source>
        <strain evidence="4">441</strain>
    </source>
</reference>
<evidence type="ECO:0000313" key="3">
    <source>
        <dbReference type="EMBL" id="KIK10762.1"/>
    </source>
</evidence>
<dbReference type="Proteomes" id="UP000054018">
    <property type="component" value="Unassembled WGS sequence"/>
</dbReference>
<feature type="coiled-coil region" evidence="1">
    <location>
        <begin position="77"/>
        <end position="104"/>
    </location>
</feature>
<feature type="region of interest" description="Disordered" evidence="2">
    <location>
        <begin position="130"/>
        <end position="158"/>
    </location>
</feature>
<dbReference type="HOGENOM" id="CLU_1670087_0_0_1"/>
<keyword evidence="4" id="KW-1185">Reference proteome</keyword>
<dbReference type="OrthoDB" id="2937709at2759"/>
<proteinExistence type="predicted"/>
<reference evidence="3 4" key="1">
    <citation type="submission" date="2014-04" db="EMBL/GenBank/DDBJ databases">
        <authorList>
            <consortium name="DOE Joint Genome Institute"/>
            <person name="Kuo A."/>
            <person name="Kohler A."/>
            <person name="Costa M.D."/>
            <person name="Nagy L.G."/>
            <person name="Floudas D."/>
            <person name="Copeland A."/>
            <person name="Barry K.W."/>
            <person name="Cichocki N."/>
            <person name="Veneault-Fourrey C."/>
            <person name="LaButti K."/>
            <person name="Lindquist E.A."/>
            <person name="Lipzen A."/>
            <person name="Lundell T."/>
            <person name="Morin E."/>
            <person name="Murat C."/>
            <person name="Sun H."/>
            <person name="Tunlid A."/>
            <person name="Henrissat B."/>
            <person name="Grigoriev I.V."/>
            <person name="Hibbett D.S."/>
            <person name="Martin F."/>
            <person name="Nordberg H.P."/>
            <person name="Cantor M.N."/>
            <person name="Hua S.X."/>
        </authorList>
    </citation>
    <scope>NUCLEOTIDE SEQUENCE [LARGE SCALE GENOMIC DNA]</scope>
    <source>
        <strain evidence="3 4">441</strain>
    </source>
</reference>
<accession>A0A0C9YK62</accession>
<evidence type="ECO:0000313" key="4">
    <source>
        <dbReference type="Proteomes" id="UP000054018"/>
    </source>
</evidence>
<protein>
    <submittedName>
        <fullName evidence="3">Uncharacterized protein</fullName>
    </submittedName>
</protein>